<organism evidence="1 2">
    <name type="scientific">Trichonephila clavata</name>
    <name type="common">Joro spider</name>
    <name type="synonym">Nephila clavata</name>
    <dbReference type="NCBI Taxonomy" id="2740835"/>
    <lineage>
        <taxon>Eukaryota</taxon>
        <taxon>Metazoa</taxon>
        <taxon>Ecdysozoa</taxon>
        <taxon>Arthropoda</taxon>
        <taxon>Chelicerata</taxon>
        <taxon>Arachnida</taxon>
        <taxon>Araneae</taxon>
        <taxon>Araneomorphae</taxon>
        <taxon>Entelegynae</taxon>
        <taxon>Araneoidea</taxon>
        <taxon>Nephilidae</taxon>
        <taxon>Trichonephila</taxon>
    </lineage>
</organism>
<name>A0A8X6L498_TRICU</name>
<dbReference type="Proteomes" id="UP000887116">
    <property type="component" value="Unassembled WGS sequence"/>
</dbReference>
<reference evidence="1" key="1">
    <citation type="submission" date="2020-07" db="EMBL/GenBank/DDBJ databases">
        <title>Multicomponent nature underlies the extraordinary mechanical properties of spider dragline silk.</title>
        <authorList>
            <person name="Kono N."/>
            <person name="Nakamura H."/>
            <person name="Mori M."/>
            <person name="Yoshida Y."/>
            <person name="Ohtoshi R."/>
            <person name="Malay A.D."/>
            <person name="Moran D.A.P."/>
            <person name="Tomita M."/>
            <person name="Numata K."/>
            <person name="Arakawa K."/>
        </authorList>
    </citation>
    <scope>NUCLEOTIDE SEQUENCE</scope>
</reference>
<proteinExistence type="predicted"/>
<gene>
    <name evidence="1" type="ORF">TNCT_678791</name>
</gene>
<dbReference type="AlphaFoldDB" id="A0A8X6L498"/>
<accession>A0A8X6L498</accession>
<evidence type="ECO:0000313" key="2">
    <source>
        <dbReference type="Proteomes" id="UP000887116"/>
    </source>
</evidence>
<protein>
    <submittedName>
        <fullName evidence="1">Uncharacterized protein</fullName>
    </submittedName>
</protein>
<keyword evidence="2" id="KW-1185">Reference proteome</keyword>
<sequence length="135" mass="15441">MYNYNSEPGDIFLYLSNRGDLNCRVVMETLDLLLNLFPGSLESFAAVLIFNTSKRIGEYLSVKRLSTTQPLVRFTCLRKKSFRSTTMKKKTRVLPVQILGSAIWTPIRKTRVPLLKLHLHPETLLLLKEVGTNMA</sequence>
<evidence type="ECO:0000313" key="1">
    <source>
        <dbReference type="EMBL" id="GFQ94861.1"/>
    </source>
</evidence>
<comment type="caution">
    <text evidence="1">The sequence shown here is derived from an EMBL/GenBank/DDBJ whole genome shotgun (WGS) entry which is preliminary data.</text>
</comment>
<dbReference type="EMBL" id="BMAO01024370">
    <property type="protein sequence ID" value="GFQ94861.1"/>
    <property type="molecule type" value="Genomic_DNA"/>
</dbReference>